<feature type="region of interest" description="Disordered" evidence="1">
    <location>
        <begin position="1"/>
        <end position="60"/>
    </location>
</feature>
<feature type="region of interest" description="Disordered" evidence="1">
    <location>
        <begin position="96"/>
        <end position="194"/>
    </location>
</feature>
<keyword evidence="2" id="KW-0472">Membrane</keyword>
<dbReference type="RefSeq" id="WP_007616884.1">
    <property type="nucleotide sequence ID" value="NZ_BANX01000003.1"/>
</dbReference>
<reference evidence="3 4" key="1">
    <citation type="submission" date="2013-01" db="EMBL/GenBank/DDBJ databases">
        <title>Whole genome shotgun sequence of Gordonia soli NBRC 108243.</title>
        <authorList>
            <person name="Isaki-Nakamura S."/>
            <person name="Hosoyama A."/>
            <person name="Tsuchikane K."/>
            <person name="Ando Y."/>
            <person name="Baba S."/>
            <person name="Ohji S."/>
            <person name="Hamada M."/>
            <person name="Tamura T."/>
            <person name="Yamazoe A."/>
            <person name="Yamazaki S."/>
            <person name="Fujita N."/>
        </authorList>
    </citation>
    <scope>NUCLEOTIDE SEQUENCE [LARGE SCALE GENOMIC DNA]</scope>
    <source>
        <strain evidence="3 4">NBRC 108243</strain>
    </source>
</reference>
<feature type="compositionally biased region" description="Low complexity" evidence="1">
    <location>
        <begin position="105"/>
        <end position="140"/>
    </location>
</feature>
<gene>
    <name evidence="3" type="ORF">GS4_03_00030</name>
</gene>
<dbReference type="STRING" id="1223545.GS4_03_00030"/>
<name>M0QE04_9ACTN</name>
<dbReference type="EMBL" id="BANX01000003">
    <property type="protein sequence ID" value="GAC66556.1"/>
    <property type="molecule type" value="Genomic_DNA"/>
</dbReference>
<keyword evidence="2" id="KW-1133">Transmembrane helix</keyword>
<feature type="compositionally biased region" description="Low complexity" evidence="1">
    <location>
        <begin position="166"/>
        <end position="184"/>
    </location>
</feature>
<keyword evidence="2" id="KW-0812">Transmembrane</keyword>
<evidence type="ECO:0000256" key="1">
    <source>
        <dbReference type="SAM" id="MobiDB-lite"/>
    </source>
</evidence>
<dbReference type="eggNOG" id="ENOG5031VWR">
    <property type="taxonomic scope" value="Bacteria"/>
</dbReference>
<dbReference type="AlphaFoldDB" id="M0QE04"/>
<dbReference type="OrthoDB" id="4382312at2"/>
<organism evidence="3 4">
    <name type="scientific">Gordonia soli NBRC 108243</name>
    <dbReference type="NCBI Taxonomy" id="1223545"/>
    <lineage>
        <taxon>Bacteria</taxon>
        <taxon>Bacillati</taxon>
        <taxon>Actinomycetota</taxon>
        <taxon>Actinomycetes</taxon>
        <taxon>Mycobacteriales</taxon>
        <taxon>Gordoniaceae</taxon>
        <taxon>Gordonia</taxon>
    </lineage>
</organism>
<accession>M0QE04</accession>
<evidence type="ECO:0000313" key="4">
    <source>
        <dbReference type="Proteomes" id="UP000011666"/>
    </source>
</evidence>
<sequence>MSDPTQPPGETPRPDDPTPPTRNIRPSAGSVPPPDETPTGEIPTVTDAAADDQHTDPPRRDWRHLWRTRIRTSTFILVVAFVGMLALYGYTSERYGVVEPPQRPTPVRTTPTPTETWTPSSTSPTSTSSSSSSPSVPSTSDESGAGGATGEPDVGDQGPQTGSRSTPTTVPGLPGVPLPNLGLPYPSETSTPRR</sequence>
<feature type="transmembrane region" description="Helical" evidence="2">
    <location>
        <begin position="70"/>
        <end position="90"/>
    </location>
</feature>
<comment type="caution">
    <text evidence="3">The sequence shown here is derived from an EMBL/GenBank/DDBJ whole genome shotgun (WGS) entry which is preliminary data.</text>
</comment>
<feature type="compositionally biased region" description="Basic and acidic residues" evidence="1">
    <location>
        <begin position="51"/>
        <end position="60"/>
    </location>
</feature>
<proteinExistence type="predicted"/>
<evidence type="ECO:0000313" key="3">
    <source>
        <dbReference type="EMBL" id="GAC66556.1"/>
    </source>
</evidence>
<keyword evidence="4" id="KW-1185">Reference proteome</keyword>
<dbReference type="Proteomes" id="UP000011666">
    <property type="component" value="Unassembled WGS sequence"/>
</dbReference>
<feature type="compositionally biased region" description="Pro residues" evidence="1">
    <location>
        <begin position="1"/>
        <end position="11"/>
    </location>
</feature>
<protein>
    <submittedName>
        <fullName evidence="3">Uncharacterized protein</fullName>
    </submittedName>
</protein>
<evidence type="ECO:0000256" key="2">
    <source>
        <dbReference type="SAM" id="Phobius"/>
    </source>
</evidence>